<keyword evidence="1" id="KW-1133">Transmembrane helix</keyword>
<dbReference type="GO" id="GO:0016787">
    <property type="term" value="F:hydrolase activity"/>
    <property type="evidence" value="ECO:0007669"/>
    <property type="project" value="UniProtKB-ARBA"/>
</dbReference>
<accession>A0ABD2ZMP8</accession>
<evidence type="ECO:0000313" key="4">
    <source>
        <dbReference type="Proteomes" id="UP001630127"/>
    </source>
</evidence>
<dbReference type="Pfam" id="PF00561">
    <property type="entry name" value="Abhydrolase_1"/>
    <property type="match status" value="1"/>
</dbReference>
<evidence type="ECO:0000313" key="3">
    <source>
        <dbReference type="EMBL" id="KAL3519712.1"/>
    </source>
</evidence>
<evidence type="ECO:0000256" key="1">
    <source>
        <dbReference type="SAM" id="Phobius"/>
    </source>
</evidence>
<dbReference type="InterPro" id="IPR000073">
    <property type="entry name" value="AB_hydrolase_1"/>
</dbReference>
<dbReference type="SUPFAM" id="SSF53474">
    <property type="entry name" value="alpha/beta-Hydrolases"/>
    <property type="match status" value="1"/>
</dbReference>
<dbReference type="EMBL" id="JBJUIK010000008">
    <property type="protein sequence ID" value="KAL3519712.1"/>
    <property type="molecule type" value="Genomic_DNA"/>
</dbReference>
<feature type="transmembrane region" description="Helical" evidence="1">
    <location>
        <begin position="106"/>
        <end position="125"/>
    </location>
</feature>
<dbReference type="PANTHER" id="PTHR43329">
    <property type="entry name" value="EPOXIDE HYDROLASE"/>
    <property type="match status" value="1"/>
</dbReference>
<keyword evidence="4" id="KW-1185">Reference proteome</keyword>
<dbReference type="AlphaFoldDB" id="A0ABD2ZMP8"/>
<feature type="domain" description="AB hydrolase-1" evidence="2">
    <location>
        <begin position="8"/>
        <end position="97"/>
    </location>
</feature>
<reference evidence="3 4" key="1">
    <citation type="submission" date="2024-11" db="EMBL/GenBank/DDBJ databases">
        <title>A near-complete genome assembly of Cinchona calisaya.</title>
        <authorList>
            <person name="Lian D.C."/>
            <person name="Zhao X.W."/>
            <person name="Wei L."/>
        </authorList>
    </citation>
    <scope>NUCLEOTIDE SEQUENCE [LARGE SCALE GENOMIC DNA]</scope>
    <source>
        <tissue evidence="3">Nenye</tissue>
    </source>
</reference>
<name>A0ABD2ZMP8_9GENT</name>
<comment type="caution">
    <text evidence="3">The sequence shown here is derived from an EMBL/GenBank/DDBJ whole genome shotgun (WGS) entry which is preliminary data.</text>
</comment>
<keyword evidence="1" id="KW-0472">Membrane</keyword>
<dbReference type="Gene3D" id="3.40.50.1820">
    <property type="entry name" value="alpha/beta hydrolase"/>
    <property type="match status" value="1"/>
</dbReference>
<proteinExistence type="predicted"/>
<keyword evidence="1" id="KW-0812">Transmembrane</keyword>
<dbReference type="Proteomes" id="UP001630127">
    <property type="component" value="Unassembled WGS sequence"/>
</dbReference>
<organism evidence="3 4">
    <name type="scientific">Cinchona calisaya</name>
    <dbReference type="NCBI Taxonomy" id="153742"/>
    <lineage>
        <taxon>Eukaryota</taxon>
        <taxon>Viridiplantae</taxon>
        <taxon>Streptophyta</taxon>
        <taxon>Embryophyta</taxon>
        <taxon>Tracheophyta</taxon>
        <taxon>Spermatophyta</taxon>
        <taxon>Magnoliopsida</taxon>
        <taxon>eudicotyledons</taxon>
        <taxon>Gunneridae</taxon>
        <taxon>Pentapetalae</taxon>
        <taxon>asterids</taxon>
        <taxon>lamiids</taxon>
        <taxon>Gentianales</taxon>
        <taxon>Rubiaceae</taxon>
        <taxon>Cinchonoideae</taxon>
        <taxon>Cinchoneae</taxon>
        <taxon>Cinchona</taxon>
    </lineage>
</organism>
<dbReference type="InterPro" id="IPR029058">
    <property type="entry name" value="AB_hydrolase_fold"/>
</dbReference>
<sequence>MIAVANVGYRAIALDYRGYRLSDPPTVAEKATYADFISDVHFLLDVLGISEVFLIAKDFRARIAYTFALLHPNRVVGVVTLGVPFVPLNPPPYQQCLPEGFYVSRWHELILSLLASFLGVTFVNLC</sequence>
<protein>
    <recommendedName>
        <fullName evidence="2">AB hydrolase-1 domain-containing protein</fullName>
    </recommendedName>
</protein>
<gene>
    <name evidence="3" type="ORF">ACH5RR_017861</name>
</gene>
<feature type="transmembrane region" description="Helical" evidence="1">
    <location>
        <begin position="63"/>
        <end position="86"/>
    </location>
</feature>
<evidence type="ECO:0000259" key="2">
    <source>
        <dbReference type="Pfam" id="PF00561"/>
    </source>
</evidence>